<protein>
    <submittedName>
        <fullName evidence="2">PLP-dependent aminotransferase family protein</fullName>
    </submittedName>
</protein>
<evidence type="ECO:0000313" key="3">
    <source>
        <dbReference type="Proteomes" id="UP000306037"/>
    </source>
</evidence>
<reference evidence="2 3" key="1">
    <citation type="journal article" date="2019" name="Environ. Microbiol.">
        <title>An active ?-lactamase is a part of an orchestrated cell wall stress resistance network of Bacillus subtilis and related rhizosphere species.</title>
        <authorList>
            <person name="Bucher T."/>
            <person name="Keren-Paz A."/>
            <person name="Hausser J."/>
            <person name="Olender T."/>
            <person name="Cytryn E."/>
            <person name="Kolodkin-Gal I."/>
        </authorList>
    </citation>
    <scope>NUCLEOTIDE SEQUENCE [LARGE SCALE GENOMIC DNA]</scope>
    <source>
        <strain evidence="2 3">I71</strain>
    </source>
</reference>
<feature type="non-terminal residue" evidence="2">
    <location>
        <position position="1"/>
    </location>
</feature>
<keyword evidence="2" id="KW-0808">Transferase</keyword>
<feature type="coiled-coil region" evidence="1">
    <location>
        <begin position="45"/>
        <end position="72"/>
    </location>
</feature>
<sequence length="72" mass="8744">KNIVTETFIKKLRENQINIDSVDRNYLNNFHKEKLLKLNVSNVKEERIEEGIRKVIEEIKQAERLNFQFKKE</sequence>
<evidence type="ECO:0000256" key="1">
    <source>
        <dbReference type="SAM" id="Coils"/>
    </source>
</evidence>
<dbReference type="AlphaFoldDB" id="A0A4U2MJ45"/>
<dbReference type="Proteomes" id="UP000306037">
    <property type="component" value="Unassembled WGS sequence"/>
</dbReference>
<keyword evidence="2" id="KW-0032">Aminotransferase</keyword>
<dbReference type="GO" id="GO:0008483">
    <property type="term" value="F:transaminase activity"/>
    <property type="evidence" value="ECO:0007669"/>
    <property type="project" value="UniProtKB-KW"/>
</dbReference>
<dbReference type="EMBL" id="SZOM01000259">
    <property type="protein sequence ID" value="TKH11017.1"/>
    <property type="molecule type" value="Genomic_DNA"/>
</dbReference>
<organism evidence="2 3">
    <name type="scientific">Bacillus wiedmannii</name>
    <dbReference type="NCBI Taxonomy" id="1890302"/>
    <lineage>
        <taxon>Bacteria</taxon>
        <taxon>Bacillati</taxon>
        <taxon>Bacillota</taxon>
        <taxon>Bacilli</taxon>
        <taxon>Bacillales</taxon>
        <taxon>Bacillaceae</taxon>
        <taxon>Bacillus</taxon>
        <taxon>Bacillus cereus group</taxon>
    </lineage>
</organism>
<keyword evidence="1" id="KW-0175">Coiled coil</keyword>
<name>A0A4U2MJ45_9BACI</name>
<accession>A0A4U2MJ45</accession>
<comment type="caution">
    <text evidence="2">The sequence shown here is derived from an EMBL/GenBank/DDBJ whole genome shotgun (WGS) entry which is preliminary data.</text>
</comment>
<proteinExistence type="predicted"/>
<evidence type="ECO:0000313" key="2">
    <source>
        <dbReference type="EMBL" id="TKH11017.1"/>
    </source>
</evidence>
<gene>
    <name evidence="2" type="ORF">FC694_24850</name>
</gene>